<keyword evidence="2" id="KW-1185">Reference proteome</keyword>
<dbReference type="Proteomes" id="UP000236884">
    <property type="component" value="Chromosome"/>
</dbReference>
<evidence type="ECO:0000313" key="1">
    <source>
        <dbReference type="EMBL" id="BAT60537.1"/>
    </source>
</evidence>
<protein>
    <submittedName>
        <fullName evidence="1">Uncharacterized protein</fullName>
    </submittedName>
</protein>
<dbReference type="KEGG" id="vgo:GJW-30_1_03083"/>
<reference evidence="1 2" key="1">
    <citation type="submission" date="2015-08" db="EMBL/GenBank/DDBJ databases">
        <title>Investigation of the bacterial diversity of lava forest soil.</title>
        <authorList>
            <person name="Lee J.S."/>
        </authorList>
    </citation>
    <scope>NUCLEOTIDE SEQUENCE [LARGE SCALE GENOMIC DNA]</scope>
    <source>
        <strain evidence="1 2">GJW-30</strain>
    </source>
</reference>
<evidence type="ECO:0000313" key="2">
    <source>
        <dbReference type="Proteomes" id="UP000236884"/>
    </source>
</evidence>
<accession>A0A0S3PX85</accession>
<gene>
    <name evidence="1" type="ORF">GJW-30_1_03083</name>
</gene>
<dbReference type="AlphaFoldDB" id="A0A0S3PX85"/>
<proteinExistence type="predicted"/>
<sequence>MLASKQRDDRDAKIKDYLAEAAKCEAKADRAATPQLRVYWQELADRWHGVVVMLREGEP</sequence>
<dbReference type="EMBL" id="AP014946">
    <property type="protein sequence ID" value="BAT60537.1"/>
    <property type="molecule type" value="Genomic_DNA"/>
</dbReference>
<name>A0A0S3PX85_9BRAD</name>
<dbReference type="RefSeq" id="WP_096356823.1">
    <property type="nucleotide sequence ID" value="NZ_AP014946.1"/>
</dbReference>
<organism evidence="1 2">
    <name type="scientific">Variibacter gotjawalensis</name>
    <dbReference type="NCBI Taxonomy" id="1333996"/>
    <lineage>
        <taxon>Bacteria</taxon>
        <taxon>Pseudomonadati</taxon>
        <taxon>Pseudomonadota</taxon>
        <taxon>Alphaproteobacteria</taxon>
        <taxon>Hyphomicrobiales</taxon>
        <taxon>Nitrobacteraceae</taxon>
        <taxon>Variibacter</taxon>
    </lineage>
</organism>